<evidence type="ECO:0000313" key="1">
    <source>
        <dbReference type="EMBL" id="MEN3228427.1"/>
    </source>
</evidence>
<organism evidence="1 2">
    <name type="scientific">Methylorubrum rhodesianum</name>
    <dbReference type="NCBI Taxonomy" id="29427"/>
    <lineage>
        <taxon>Bacteria</taxon>
        <taxon>Pseudomonadati</taxon>
        <taxon>Pseudomonadota</taxon>
        <taxon>Alphaproteobacteria</taxon>
        <taxon>Hyphomicrobiales</taxon>
        <taxon>Methylobacteriaceae</taxon>
        <taxon>Methylorubrum</taxon>
    </lineage>
</organism>
<sequence>MPAALPPPLDRRTVELHPIEPEGRLPPRSLTANELIAMARTARARRLDP</sequence>
<gene>
    <name evidence="1" type="ORF">PUR21_12420</name>
</gene>
<keyword evidence="2" id="KW-1185">Reference proteome</keyword>
<dbReference type="EMBL" id="JAQYXL010000001">
    <property type="protein sequence ID" value="MEN3228427.1"/>
    <property type="molecule type" value="Genomic_DNA"/>
</dbReference>
<dbReference type="RefSeq" id="WP_017485350.1">
    <property type="nucleotide sequence ID" value="NZ_JACHOS010000021.1"/>
</dbReference>
<accession>A0ABU9ZAL8</accession>
<reference evidence="1 2" key="1">
    <citation type="journal article" date="2023" name="PLoS ONE">
        <title>Complete genome assembly of Hawai'i environmental nontuberculous mycobacteria reveals unexpected co-isolation with methylobacteria.</title>
        <authorList>
            <person name="Hendrix J."/>
            <person name="Epperson L.E."/>
            <person name="Tong E.I."/>
            <person name="Chan Y.L."/>
            <person name="Hasan N.A."/>
            <person name="Dawrs S.N."/>
            <person name="Norton G.J."/>
            <person name="Virdi R."/>
            <person name="Crooks J.L."/>
            <person name="Chan E.D."/>
            <person name="Honda J.R."/>
            <person name="Strong M."/>
        </authorList>
    </citation>
    <scope>NUCLEOTIDE SEQUENCE [LARGE SCALE GENOMIC DNA]</scope>
    <source>
        <strain evidence="1 2">NJH_HI01</strain>
    </source>
</reference>
<comment type="caution">
    <text evidence="1">The sequence shown here is derived from an EMBL/GenBank/DDBJ whole genome shotgun (WGS) entry which is preliminary data.</text>
</comment>
<dbReference type="Proteomes" id="UP001404845">
    <property type="component" value="Unassembled WGS sequence"/>
</dbReference>
<evidence type="ECO:0000313" key="2">
    <source>
        <dbReference type="Proteomes" id="UP001404845"/>
    </source>
</evidence>
<proteinExistence type="predicted"/>
<protein>
    <submittedName>
        <fullName evidence="1">Uncharacterized protein</fullName>
    </submittedName>
</protein>
<name>A0ABU9ZAL8_9HYPH</name>